<accession>A0A382I8T9</accession>
<dbReference type="EMBL" id="UINC01065700">
    <property type="protein sequence ID" value="SVB95637.1"/>
    <property type="molecule type" value="Genomic_DNA"/>
</dbReference>
<name>A0A382I8T9_9ZZZZ</name>
<dbReference type="AlphaFoldDB" id="A0A382I8T9"/>
<feature type="non-terminal residue" evidence="1">
    <location>
        <position position="450"/>
    </location>
</feature>
<sequence>GNTDAVLNDEQISPPGIILRVPVPPSTVGGYSVAGGARMTPDGPPWLFTGNLSDITLKSNGKFNVTGQIKVLTDIQSLSEVNFSFAGQMLSDEAGYQIGPSGEFLSTILTPTGLPIERGEQKSALDIFEENCQTNNLEWRPENGGQIADISCEVQIDSDAPKGTYVTWLTLNTPSEVEEIIRPSDKLLKLGSALGQDNSIALAAINIDSAEPLRFTTTLLADLLQEGTRGGILAREDADRLAIGSRIVTHHNPIIPRLDPYGNPLRHRLDPYLPLMGITDRSPPAIPLIGFDFSNSELEITVERPDGKTDLLGPAPLIAYGVKSPTTPNGDQISGGGGHIGEIPQLLADKDVFKYEFPVDGDYVVNLAGHIADNNGQRFTLSGTYDLMVANSLDIETLLLPGTPFEVGDSLPVGLQVYPNVPADIKLSVTHIGADNTVTRKEYIGTANSS</sequence>
<evidence type="ECO:0000313" key="1">
    <source>
        <dbReference type="EMBL" id="SVB95637.1"/>
    </source>
</evidence>
<protein>
    <submittedName>
        <fullName evidence="1">Uncharacterized protein</fullName>
    </submittedName>
</protein>
<proteinExistence type="predicted"/>
<gene>
    <name evidence="1" type="ORF">METZ01_LOCUS248491</name>
</gene>
<organism evidence="1">
    <name type="scientific">marine metagenome</name>
    <dbReference type="NCBI Taxonomy" id="408172"/>
    <lineage>
        <taxon>unclassified sequences</taxon>
        <taxon>metagenomes</taxon>
        <taxon>ecological metagenomes</taxon>
    </lineage>
</organism>
<reference evidence="1" key="1">
    <citation type="submission" date="2018-05" db="EMBL/GenBank/DDBJ databases">
        <authorList>
            <person name="Lanie J.A."/>
            <person name="Ng W.-L."/>
            <person name="Kazmierczak K.M."/>
            <person name="Andrzejewski T.M."/>
            <person name="Davidsen T.M."/>
            <person name="Wayne K.J."/>
            <person name="Tettelin H."/>
            <person name="Glass J.I."/>
            <person name="Rusch D."/>
            <person name="Podicherti R."/>
            <person name="Tsui H.-C.T."/>
            <person name="Winkler M.E."/>
        </authorList>
    </citation>
    <scope>NUCLEOTIDE SEQUENCE</scope>
</reference>
<feature type="non-terminal residue" evidence="1">
    <location>
        <position position="1"/>
    </location>
</feature>